<dbReference type="InterPro" id="IPR008707">
    <property type="entry name" value="B-propeller_PilY1"/>
</dbReference>
<reference evidence="9" key="1">
    <citation type="submission" date="2018-09" db="EMBL/GenBank/DDBJ databases">
        <authorList>
            <person name="Zhu H."/>
        </authorList>
    </citation>
    <scope>NUCLEOTIDE SEQUENCE [LARGE SCALE GENOMIC DNA]</scope>
    <source>
        <strain evidence="9">K1R23-30</strain>
    </source>
</reference>
<keyword evidence="5" id="KW-0106">Calcium</keyword>
<dbReference type="InterPro" id="IPR011047">
    <property type="entry name" value="Quinoprotein_ADH-like_sf"/>
</dbReference>
<comment type="similarity">
    <text evidence="2">Belongs to the PilY1 family.</text>
</comment>
<name>A0A3A3FWE8_9BURK</name>
<evidence type="ECO:0000256" key="1">
    <source>
        <dbReference type="ARBA" id="ARBA00004561"/>
    </source>
</evidence>
<dbReference type="Pfam" id="PF05567">
    <property type="entry name" value="T4P_PilY1"/>
    <property type="match status" value="1"/>
</dbReference>
<evidence type="ECO:0000313" key="8">
    <source>
        <dbReference type="EMBL" id="RJF98938.1"/>
    </source>
</evidence>
<keyword evidence="9" id="KW-1185">Reference proteome</keyword>
<keyword evidence="4" id="KW-0479">Metal-binding</keyword>
<comment type="caution">
    <text evidence="8">The sequence shown here is derived from an EMBL/GenBank/DDBJ whole genome shotgun (WGS) entry which is preliminary data.</text>
</comment>
<evidence type="ECO:0000313" key="9">
    <source>
        <dbReference type="Proteomes" id="UP000265955"/>
    </source>
</evidence>
<evidence type="ECO:0000256" key="3">
    <source>
        <dbReference type="ARBA" id="ARBA00022558"/>
    </source>
</evidence>
<evidence type="ECO:0000259" key="7">
    <source>
        <dbReference type="Pfam" id="PF05567"/>
    </source>
</evidence>
<dbReference type="Proteomes" id="UP000265955">
    <property type="component" value="Unassembled WGS sequence"/>
</dbReference>
<organism evidence="8 9">
    <name type="scientific">Noviherbaspirillum saxi</name>
    <dbReference type="NCBI Taxonomy" id="2320863"/>
    <lineage>
        <taxon>Bacteria</taxon>
        <taxon>Pseudomonadati</taxon>
        <taxon>Pseudomonadota</taxon>
        <taxon>Betaproteobacteria</taxon>
        <taxon>Burkholderiales</taxon>
        <taxon>Oxalobacteraceae</taxon>
        <taxon>Noviherbaspirillum</taxon>
    </lineage>
</organism>
<gene>
    <name evidence="8" type="ORF">D3871_10755</name>
</gene>
<keyword evidence="6" id="KW-0281">Fimbrium</keyword>
<keyword evidence="3" id="KW-1029">Fimbrium biogenesis</keyword>
<comment type="subcellular location">
    <subcellularLocation>
        <location evidence="1">Fimbrium</location>
    </subcellularLocation>
</comment>
<proteinExistence type="inferred from homology"/>
<protein>
    <recommendedName>
        <fullName evidence="7">PilY1 beta-propeller domain-containing protein</fullName>
    </recommendedName>
</protein>
<dbReference type="AlphaFoldDB" id="A0A3A3FWE8"/>
<evidence type="ECO:0000256" key="5">
    <source>
        <dbReference type="ARBA" id="ARBA00022837"/>
    </source>
</evidence>
<dbReference type="GO" id="GO:0046872">
    <property type="term" value="F:metal ion binding"/>
    <property type="evidence" value="ECO:0007669"/>
    <property type="project" value="UniProtKB-KW"/>
</dbReference>
<dbReference type="EMBL" id="QYUO01000001">
    <property type="protein sequence ID" value="RJF98938.1"/>
    <property type="molecule type" value="Genomic_DNA"/>
</dbReference>
<evidence type="ECO:0000256" key="4">
    <source>
        <dbReference type="ARBA" id="ARBA00022723"/>
    </source>
</evidence>
<accession>A0A3A3FWE8</accession>
<feature type="domain" description="PilY1 beta-propeller" evidence="7">
    <location>
        <begin position="9"/>
        <end position="73"/>
    </location>
</feature>
<dbReference type="GO" id="GO:0009289">
    <property type="term" value="C:pilus"/>
    <property type="evidence" value="ECO:0007669"/>
    <property type="project" value="UniProtKB-SubCell"/>
</dbReference>
<evidence type="ECO:0000256" key="6">
    <source>
        <dbReference type="ARBA" id="ARBA00023263"/>
    </source>
</evidence>
<dbReference type="SUPFAM" id="SSF50998">
    <property type="entry name" value="Quinoprotein alcohol dehydrogenase-like"/>
    <property type="match status" value="1"/>
</dbReference>
<sequence>MFRVRKRVLGDIINGNPVFVGAPSTSVQGSGYETFYSKHAGRAKAVYVGANDGMLHAFDATSGLEMFAYVPNALIPGLNRLTSPNTGISHIWMAR</sequence>
<evidence type="ECO:0000256" key="2">
    <source>
        <dbReference type="ARBA" id="ARBA00008387"/>
    </source>
</evidence>